<feature type="region of interest" description="Disordered" evidence="6">
    <location>
        <begin position="237"/>
        <end position="267"/>
    </location>
</feature>
<dbReference type="InterPro" id="IPR007593">
    <property type="entry name" value="CD225/Dispanin_fam"/>
</dbReference>
<comment type="subcellular location">
    <subcellularLocation>
        <location evidence="1">Membrane</location>
    </subcellularLocation>
</comment>
<dbReference type="Pfam" id="PF04505">
    <property type="entry name" value="CD225"/>
    <property type="match status" value="1"/>
</dbReference>
<keyword evidence="4 7" id="KW-1133">Transmembrane helix</keyword>
<evidence type="ECO:0000256" key="4">
    <source>
        <dbReference type="ARBA" id="ARBA00022989"/>
    </source>
</evidence>
<evidence type="ECO:0000256" key="5">
    <source>
        <dbReference type="ARBA" id="ARBA00023136"/>
    </source>
</evidence>
<evidence type="ECO:0008006" key="10">
    <source>
        <dbReference type="Google" id="ProtNLM"/>
    </source>
</evidence>
<comment type="caution">
    <text evidence="8">The sequence shown here is derived from an EMBL/GenBank/DDBJ whole genome shotgun (WGS) entry which is preliminary data.</text>
</comment>
<feature type="region of interest" description="Disordered" evidence="6">
    <location>
        <begin position="284"/>
        <end position="308"/>
    </location>
</feature>
<dbReference type="PANTHER" id="PTHR14948:SF18">
    <property type="entry name" value="PROLINE RICH TRANSMEMBRANE PROTEIN 1B"/>
    <property type="match status" value="1"/>
</dbReference>
<keyword evidence="9" id="KW-1185">Reference proteome</keyword>
<sequence length="446" mass="47706">MEPDHAPPSLAPDPLPGVGPAQEGVIEPGDHLPGVGPAQQGVIEPGDRLPGVGPAQQGVVEPQDFLCRRTPLDPVLPTAYEVESIQTACPILDSDNAQIPGSANDNVNNSESQAMAGLASQQMANGTNDSESQQVAHNMNASECQRTTHNMNDSDSQPTAHGVTDSESQQTSHNMNDTASIRTAHSMMDSESQRLAHGMTDTDSLQTAHAMNDLDSLRHVPRPFDTDSNLTNQLAYDSASNRTINPSSDTDSNYTIHPPYPLHTHSSEHPLAGEAVAGGLEGVAPTTSHVTDLPHASEDPPPYSPPDPKMAYLIYPPAMAAYSGQPVIGCQPSSNSPSFYQPQFMPSSSYPPYALYMNGSSLGEEPQTLPKDYLVESLLVTIFCCIMSGLIALMYSYETRAALARGDIRGGERASQKARFLVMFSLMFGVFVCVGWIIYAVIALCV</sequence>
<evidence type="ECO:0000256" key="2">
    <source>
        <dbReference type="ARBA" id="ARBA00006843"/>
    </source>
</evidence>
<accession>A0ABD1JYQ1</accession>
<feature type="compositionally biased region" description="Pro residues" evidence="6">
    <location>
        <begin position="299"/>
        <end position="308"/>
    </location>
</feature>
<evidence type="ECO:0000313" key="8">
    <source>
        <dbReference type="EMBL" id="KAL2092022.1"/>
    </source>
</evidence>
<dbReference type="InterPro" id="IPR051423">
    <property type="entry name" value="CD225/Dispanin"/>
</dbReference>
<evidence type="ECO:0000256" key="7">
    <source>
        <dbReference type="SAM" id="Phobius"/>
    </source>
</evidence>
<feature type="compositionally biased region" description="Polar residues" evidence="6">
    <location>
        <begin position="237"/>
        <end position="255"/>
    </location>
</feature>
<feature type="region of interest" description="Disordered" evidence="6">
    <location>
        <begin position="147"/>
        <end position="175"/>
    </location>
</feature>
<evidence type="ECO:0000256" key="1">
    <source>
        <dbReference type="ARBA" id="ARBA00004370"/>
    </source>
</evidence>
<dbReference type="PANTHER" id="PTHR14948">
    <property type="entry name" value="NG5"/>
    <property type="match status" value="1"/>
</dbReference>
<reference evidence="8 9" key="1">
    <citation type="submission" date="2024-09" db="EMBL/GenBank/DDBJ databases">
        <title>A chromosome-level genome assembly of Gray's grenadier anchovy, Coilia grayii.</title>
        <authorList>
            <person name="Fu Z."/>
        </authorList>
    </citation>
    <scope>NUCLEOTIDE SEQUENCE [LARGE SCALE GENOMIC DNA]</scope>
    <source>
        <strain evidence="8">G4</strain>
        <tissue evidence="8">Muscle</tissue>
    </source>
</reference>
<protein>
    <recommendedName>
        <fullName evidence="10">Proline-rich transmembrane protein 1</fullName>
    </recommendedName>
</protein>
<dbReference type="Proteomes" id="UP001591681">
    <property type="component" value="Unassembled WGS sequence"/>
</dbReference>
<keyword evidence="5 7" id="KW-0472">Membrane</keyword>
<organism evidence="8 9">
    <name type="scientific">Coilia grayii</name>
    <name type="common">Gray's grenadier anchovy</name>
    <dbReference type="NCBI Taxonomy" id="363190"/>
    <lineage>
        <taxon>Eukaryota</taxon>
        <taxon>Metazoa</taxon>
        <taxon>Chordata</taxon>
        <taxon>Craniata</taxon>
        <taxon>Vertebrata</taxon>
        <taxon>Euteleostomi</taxon>
        <taxon>Actinopterygii</taxon>
        <taxon>Neopterygii</taxon>
        <taxon>Teleostei</taxon>
        <taxon>Clupei</taxon>
        <taxon>Clupeiformes</taxon>
        <taxon>Clupeoidei</taxon>
        <taxon>Engraulidae</taxon>
        <taxon>Coilinae</taxon>
        <taxon>Coilia</taxon>
    </lineage>
</organism>
<dbReference type="EMBL" id="JBHFQA010000010">
    <property type="protein sequence ID" value="KAL2092022.1"/>
    <property type="molecule type" value="Genomic_DNA"/>
</dbReference>
<gene>
    <name evidence="8" type="ORF">ACEWY4_011820</name>
</gene>
<evidence type="ECO:0000256" key="6">
    <source>
        <dbReference type="SAM" id="MobiDB-lite"/>
    </source>
</evidence>
<comment type="similarity">
    <text evidence="2">Belongs to the CD225/Dispanin family.</text>
</comment>
<dbReference type="GO" id="GO:0016020">
    <property type="term" value="C:membrane"/>
    <property type="evidence" value="ECO:0007669"/>
    <property type="project" value="UniProtKB-SubCell"/>
</dbReference>
<keyword evidence="3 7" id="KW-0812">Transmembrane</keyword>
<feature type="transmembrane region" description="Helical" evidence="7">
    <location>
        <begin position="378"/>
        <end position="397"/>
    </location>
</feature>
<feature type="region of interest" description="Disordered" evidence="6">
    <location>
        <begin position="1"/>
        <end position="57"/>
    </location>
</feature>
<dbReference type="AlphaFoldDB" id="A0ABD1JYQ1"/>
<proteinExistence type="inferred from homology"/>
<evidence type="ECO:0000256" key="3">
    <source>
        <dbReference type="ARBA" id="ARBA00022692"/>
    </source>
</evidence>
<name>A0ABD1JYQ1_9TELE</name>
<evidence type="ECO:0000313" key="9">
    <source>
        <dbReference type="Proteomes" id="UP001591681"/>
    </source>
</evidence>
<feature type="transmembrane region" description="Helical" evidence="7">
    <location>
        <begin position="418"/>
        <end position="442"/>
    </location>
</feature>